<proteinExistence type="predicted"/>
<evidence type="ECO:0000313" key="2">
    <source>
        <dbReference type="Proteomes" id="UP001596039"/>
    </source>
</evidence>
<dbReference type="RefSeq" id="WP_386739919.1">
    <property type="nucleotide sequence ID" value="NZ_JBHSMG010000002.1"/>
</dbReference>
<dbReference type="EMBL" id="JBHSMG010000002">
    <property type="protein sequence ID" value="MFC5502218.1"/>
    <property type="molecule type" value="Genomic_DNA"/>
</dbReference>
<sequence>MNTTTLEASRSPGPVAPAPIANHPSLRVAPRSSAADRLALRLGLALVIWGRRHVARVDARDRAIARFDAERDRAARERAAERLARLAVPVR</sequence>
<accession>A0ABW0NQI7</accession>
<reference evidence="2" key="1">
    <citation type="journal article" date="2019" name="Int. J. Syst. Evol. Microbiol.">
        <title>The Global Catalogue of Microorganisms (GCM) 10K type strain sequencing project: providing services to taxonomists for standard genome sequencing and annotation.</title>
        <authorList>
            <consortium name="The Broad Institute Genomics Platform"/>
            <consortium name="The Broad Institute Genome Sequencing Center for Infectious Disease"/>
            <person name="Wu L."/>
            <person name="Ma J."/>
        </authorList>
    </citation>
    <scope>NUCLEOTIDE SEQUENCE [LARGE SCALE GENOMIC DNA]</scope>
    <source>
        <strain evidence="2">CGMCC 4.6997</strain>
    </source>
</reference>
<protein>
    <submittedName>
        <fullName evidence="1">Uncharacterized protein</fullName>
    </submittedName>
</protein>
<evidence type="ECO:0000313" key="1">
    <source>
        <dbReference type="EMBL" id="MFC5502218.1"/>
    </source>
</evidence>
<keyword evidence="2" id="KW-1185">Reference proteome</keyword>
<dbReference type="Proteomes" id="UP001596039">
    <property type="component" value="Unassembled WGS sequence"/>
</dbReference>
<gene>
    <name evidence="1" type="ORF">ACFPJ4_08200</name>
</gene>
<name>A0ABW0NQI7_9MICO</name>
<organism evidence="1 2">
    <name type="scientific">Lysinimonas soli</name>
    <dbReference type="NCBI Taxonomy" id="1074233"/>
    <lineage>
        <taxon>Bacteria</taxon>
        <taxon>Bacillati</taxon>
        <taxon>Actinomycetota</taxon>
        <taxon>Actinomycetes</taxon>
        <taxon>Micrococcales</taxon>
        <taxon>Microbacteriaceae</taxon>
        <taxon>Lysinimonas</taxon>
    </lineage>
</organism>
<comment type="caution">
    <text evidence="1">The sequence shown here is derived from an EMBL/GenBank/DDBJ whole genome shotgun (WGS) entry which is preliminary data.</text>
</comment>